<reference evidence="1 2" key="1">
    <citation type="submission" date="2024-09" db="EMBL/GenBank/DDBJ databases">
        <authorList>
            <person name="Sun Q."/>
            <person name="Mori K."/>
        </authorList>
    </citation>
    <scope>NUCLEOTIDE SEQUENCE [LARGE SCALE GENOMIC DNA]</scope>
    <source>
        <strain evidence="1 2">CECT 7682</strain>
    </source>
</reference>
<accession>A0ABV5J2C0</accession>
<dbReference type="RefSeq" id="WP_290247181.1">
    <property type="nucleotide sequence ID" value="NZ_JAUFQT010000001.1"/>
</dbReference>
<gene>
    <name evidence="1" type="ORF">ACFFUR_04085</name>
</gene>
<sequence length="69" mass="7705">MGDKVNKVERGTPFIMEKNQNGLWAGGAIQKSLKKVNLDLSLRYFSMPGHNAHFFSLSRIGLNLIISSK</sequence>
<dbReference type="Proteomes" id="UP001589654">
    <property type="component" value="Unassembled WGS sequence"/>
</dbReference>
<comment type="caution">
    <text evidence="1">The sequence shown here is derived from an EMBL/GenBank/DDBJ whole genome shotgun (WGS) entry which is preliminary data.</text>
</comment>
<keyword evidence="2" id="KW-1185">Reference proteome</keyword>
<evidence type="ECO:0000313" key="2">
    <source>
        <dbReference type="Proteomes" id="UP001589654"/>
    </source>
</evidence>
<name>A0ABV5J2C0_9BACT</name>
<proteinExistence type="predicted"/>
<evidence type="ECO:0000313" key="1">
    <source>
        <dbReference type="EMBL" id="MFB9210973.1"/>
    </source>
</evidence>
<protein>
    <submittedName>
        <fullName evidence="1">Uncharacterized protein</fullName>
    </submittedName>
</protein>
<organism evidence="1 2">
    <name type="scientific">Echinicola jeungdonensis</name>
    <dbReference type="NCBI Taxonomy" id="709343"/>
    <lineage>
        <taxon>Bacteria</taxon>
        <taxon>Pseudomonadati</taxon>
        <taxon>Bacteroidota</taxon>
        <taxon>Cytophagia</taxon>
        <taxon>Cytophagales</taxon>
        <taxon>Cyclobacteriaceae</taxon>
        <taxon>Echinicola</taxon>
    </lineage>
</organism>
<dbReference type="EMBL" id="JBHMEW010000034">
    <property type="protein sequence ID" value="MFB9210973.1"/>
    <property type="molecule type" value="Genomic_DNA"/>
</dbReference>